<proteinExistence type="predicted"/>
<dbReference type="Proteomes" id="UP000007174">
    <property type="component" value="Unassembled WGS sequence"/>
</dbReference>
<reference evidence="2" key="1">
    <citation type="journal article" date="2012" name="Nat. Genet.">
        <title>Lifestyle transitions in plant pathogenic Colletotrichum fungi deciphered by genome and transcriptome analyses.</title>
        <authorList>
            <person name="O'Connell R.J."/>
            <person name="Thon M.R."/>
            <person name="Hacquard S."/>
            <person name="Amyotte S.G."/>
            <person name="Kleemann J."/>
            <person name="Torres M.F."/>
            <person name="Damm U."/>
            <person name="Buiate E.A."/>
            <person name="Epstein L."/>
            <person name="Alkan N."/>
            <person name="Altmueller J."/>
            <person name="Alvarado-Balderrama L."/>
            <person name="Bauser C.A."/>
            <person name="Becker C."/>
            <person name="Birren B.W."/>
            <person name="Chen Z."/>
            <person name="Choi J."/>
            <person name="Crouch J.A."/>
            <person name="Duvick J.P."/>
            <person name="Farman M.A."/>
            <person name="Gan P."/>
            <person name="Heiman D."/>
            <person name="Henrissat B."/>
            <person name="Howard R.J."/>
            <person name="Kabbage M."/>
            <person name="Koch C."/>
            <person name="Kracher B."/>
            <person name="Kubo Y."/>
            <person name="Law A.D."/>
            <person name="Lebrun M.-H."/>
            <person name="Lee Y.-H."/>
            <person name="Miyara I."/>
            <person name="Moore N."/>
            <person name="Neumann U."/>
            <person name="Nordstroem K."/>
            <person name="Panaccione D.G."/>
            <person name="Panstruga R."/>
            <person name="Place M."/>
            <person name="Proctor R.H."/>
            <person name="Prusky D."/>
            <person name="Rech G."/>
            <person name="Reinhardt R."/>
            <person name="Rollins J.A."/>
            <person name="Rounsley S."/>
            <person name="Schardl C.L."/>
            <person name="Schwartz D.C."/>
            <person name="Shenoy N."/>
            <person name="Shirasu K."/>
            <person name="Sikhakolli U.R."/>
            <person name="Stueber K."/>
            <person name="Sukno S.A."/>
            <person name="Sweigard J.A."/>
            <person name="Takano Y."/>
            <person name="Takahara H."/>
            <person name="Trail F."/>
            <person name="van der Does H.C."/>
            <person name="Voll L.M."/>
            <person name="Will I."/>
            <person name="Young S."/>
            <person name="Zeng Q."/>
            <person name="Zhang J."/>
            <person name="Zhou S."/>
            <person name="Dickman M.B."/>
            <person name="Schulze-Lefert P."/>
            <person name="Ver Loren van Themaat E."/>
            <person name="Ma L.-J."/>
            <person name="Vaillancourt L.J."/>
        </authorList>
    </citation>
    <scope>NUCLEOTIDE SEQUENCE [LARGE SCALE GENOMIC DNA]</scope>
    <source>
        <strain evidence="2">IMI 349063</strain>
    </source>
</reference>
<evidence type="ECO:0000313" key="1">
    <source>
        <dbReference type="EMBL" id="CCF41613.1"/>
    </source>
</evidence>
<organism evidence="1 2">
    <name type="scientific">Colletotrichum higginsianum (strain IMI 349063)</name>
    <name type="common">Crucifer anthracnose fungus</name>
    <dbReference type="NCBI Taxonomy" id="759273"/>
    <lineage>
        <taxon>Eukaryota</taxon>
        <taxon>Fungi</taxon>
        <taxon>Dikarya</taxon>
        <taxon>Ascomycota</taxon>
        <taxon>Pezizomycotina</taxon>
        <taxon>Sordariomycetes</taxon>
        <taxon>Hypocreomycetidae</taxon>
        <taxon>Glomerellales</taxon>
        <taxon>Glomerellaceae</taxon>
        <taxon>Colletotrichum</taxon>
        <taxon>Colletotrichum destructivum species complex</taxon>
    </lineage>
</organism>
<accession>H1VN09</accession>
<name>H1VN09_COLHI</name>
<dbReference type="AlphaFoldDB" id="H1VN09"/>
<sequence length="55" mass="6014">MLGFLLSAWKTLTPKFSTSIAVEAIAISKTLSVGKLEDVLHAVAWADVRKDAQER</sequence>
<dbReference type="HOGENOM" id="CLU_3032249_0_0_1"/>
<gene>
    <name evidence="1" type="ORF">CH063_11841</name>
</gene>
<dbReference type="EMBL" id="CACQ02004807">
    <property type="protein sequence ID" value="CCF41613.1"/>
    <property type="molecule type" value="Genomic_DNA"/>
</dbReference>
<protein>
    <submittedName>
        <fullName evidence="1">Uncharacterized protein</fullName>
    </submittedName>
</protein>
<evidence type="ECO:0000313" key="2">
    <source>
        <dbReference type="Proteomes" id="UP000007174"/>
    </source>
</evidence>